<comment type="caution">
    <text evidence="2">The sequence shown here is derived from an EMBL/GenBank/DDBJ whole genome shotgun (WGS) entry which is preliminary data.</text>
</comment>
<dbReference type="EMBL" id="VBSP01000001">
    <property type="protein sequence ID" value="TLQ49484.1"/>
    <property type="molecule type" value="Genomic_DNA"/>
</dbReference>
<sequence length="313" mass="37708">MSDTIKRYSKFKGYESLPRDLLQSKNLTLEAIGLLANLASYPENWILRKTELRTRFKNGKKAVDRIWDELVTENYLIQFRKRVGRGYEYRYYFSVEQFKTSDIQELLLINFEENFVPYHKEMKTVNFNVIDLKPYIFCEDKEKLDFSFWTSQKGKSTEGYNTNVHSSSPFGKSKMESPKGELSRFTNKEIYYKDKNEEEDIYTSEEEKKSFVLLPTMTEELNNIENLLKEYLILKHDRLEILLELEHHLELQNLKLIEEQLKWCEEKQLISSIGNYPKYFIDGLKMRYTRERKSRDTRYDHLEIPIISDYFNR</sequence>
<name>A0A5R9EGE6_9LACT</name>
<dbReference type="Proteomes" id="UP000306420">
    <property type="component" value="Unassembled WGS sequence"/>
</dbReference>
<organism evidence="2 3">
    <name type="scientific">Ruoffia tabacinasalis</name>
    <dbReference type="NCBI Taxonomy" id="87458"/>
    <lineage>
        <taxon>Bacteria</taxon>
        <taxon>Bacillati</taxon>
        <taxon>Bacillota</taxon>
        <taxon>Bacilli</taxon>
        <taxon>Lactobacillales</taxon>
        <taxon>Aerococcaceae</taxon>
        <taxon>Ruoffia</taxon>
    </lineage>
</organism>
<protein>
    <submittedName>
        <fullName evidence="2">Uncharacterized protein</fullName>
    </submittedName>
</protein>
<dbReference type="AlphaFoldDB" id="A0A5R9EGE6"/>
<accession>A0A5R9EGE6</accession>
<feature type="region of interest" description="Disordered" evidence="1">
    <location>
        <begin position="160"/>
        <end position="179"/>
    </location>
</feature>
<feature type="compositionally biased region" description="Polar residues" evidence="1">
    <location>
        <begin position="160"/>
        <end position="170"/>
    </location>
</feature>
<evidence type="ECO:0000313" key="2">
    <source>
        <dbReference type="EMBL" id="TLQ49484.1"/>
    </source>
</evidence>
<evidence type="ECO:0000256" key="1">
    <source>
        <dbReference type="SAM" id="MobiDB-lite"/>
    </source>
</evidence>
<dbReference type="OrthoDB" id="2973887at2"/>
<proteinExistence type="predicted"/>
<dbReference type="RefSeq" id="WP_138403406.1">
    <property type="nucleotide sequence ID" value="NZ_VBSP01000001.1"/>
</dbReference>
<gene>
    <name evidence="2" type="ORF">FEZ33_00405</name>
</gene>
<reference evidence="2 3" key="1">
    <citation type="submission" date="2019-05" db="EMBL/GenBank/DDBJ databases">
        <title>The metagenome of a microbial culture collection derived from dairy environment covers the genomic content of the human microbiome.</title>
        <authorList>
            <person name="Roder T."/>
            <person name="Wuthrich D."/>
            <person name="Sattari Z."/>
            <person name="Von Ah U."/>
            <person name="Bar C."/>
            <person name="Ronchi F."/>
            <person name="Macpherson A.J."/>
            <person name="Ganal-Vonarburg S.C."/>
            <person name="Bruggmann R."/>
            <person name="Vergeres G."/>
        </authorList>
    </citation>
    <scope>NUCLEOTIDE SEQUENCE [LARGE SCALE GENOMIC DNA]</scope>
    <source>
        <strain evidence="2 3">FAM 24227</strain>
    </source>
</reference>
<evidence type="ECO:0000313" key="3">
    <source>
        <dbReference type="Proteomes" id="UP000306420"/>
    </source>
</evidence>